<dbReference type="InterPro" id="IPR027417">
    <property type="entry name" value="P-loop_NTPase"/>
</dbReference>
<keyword evidence="7 10" id="KW-0694">RNA-binding</keyword>
<evidence type="ECO:0000256" key="8">
    <source>
        <dbReference type="ARBA" id="ARBA00023118"/>
    </source>
</evidence>
<dbReference type="SMART" id="SM00487">
    <property type="entry name" value="DEXDc"/>
    <property type="match status" value="1"/>
</dbReference>
<dbReference type="EMBL" id="KN847339">
    <property type="protein sequence ID" value="KIW39948.1"/>
    <property type="molecule type" value="Genomic_DNA"/>
</dbReference>
<feature type="domain" description="RNase III" evidence="12">
    <location>
        <begin position="1110"/>
        <end position="1294"/>
    </location>
</feature>
<evidence type="ECO:0000256" key="6">
    <source>
        <dbReference type="ARBA" id="ARBA00022840"/>
    </source>
</evidence>
<dbReference type="HOGENOM" id="CLU_000907_4_6_1"/>
<reference evidence="16 17" key="1">
    <citation type="submission" date="2015-01" db="EMBL/GenBank/DDBJ databases">
        <title>The Genome Sequence of Exophiala oligosperma CBS72588.</title>
        <authorList>
            <consortium name="The Broad Institute Genomics Platform"/>
            <person name="Cuomo C."/>
            <person name="de Hoog S."/>
            <person name="Gorbushina A."/>
            <person name="Stielow B."/>
            <person name="Teixiera M."/>
            <person name="Abouelleil A."/>
            <person name="Chapman S.B."/>
            <person name="Priest M."/>
            <person name="Young S.K."/>
            <person name="Wortman J."/>
            <person name="Nusbaum C."/>
            <person name="Birren B."/>
        </authorList>
    </citation>
    <scope>NUCLEOTIDE SEQUENCE [LARGE SCALE GENOMIC DNA]</scope>
    <source>
        <strain evidence="16 17">CBS 72588</strain>
    </source>
</reference>
<dbReference type="GO" id="GO:0004525">
    <property type="term" value="F:ribonuclease III activity"/>
    <property type="evidence" value="ECO:0007669"/>
    <property type="project" value="InterPro"/>
</dbReference>
<dbReference type="InterPro" id="IPR011545">
    <property type="entry name" value="DEAD/DEAH_box_helicase_dom"/>
</dbReference>
<dbReference type="SUPFAM" id="SSF69065">
    <property type="entry name" value="RNase III domain-like"/>
    <property type="match status" value="2"/>
</dbReference>
<feature type="domain" description="RNase III" evidence="12">
    <location>
        <begin position="930"/>
        <end position="1060"/>
    </location>
</feature>
<dbReference type="PANTHER" id="PTHR14950">
    <property type="entry name" value="DICER-RELATED"/>
    <property type="match status" value="1"/>
</dbReference>
<dbReference type="InterPro" id="IPR038248">
    <property type="entry name" value="Dicer_dimer_sf"/>
</dbReference>
<dbReference type="GO" id="GO:0051607">
    <property type="term" value="P:defense response to virus"/>
    <property type="evidence" value="ECO:0007669"/>
    <property type="project" value="UniProtKB-KW"/>
</dbReference>
<dbReference type="Proteomes" id="UP000053342">
    <property type="component" value="Unassembled WGS sequence"/>
</dbReference>
<feature type="domain" description="Helicase ATP-binding" evidence="13">
    <location>
        <begin position="33"/>
        <end position="207"/>
    </location>
</feature>
<evidence type="ECO:0000256" key="1">
    <source>
        <dbReference type="ARBA" id="ARBA00022721"/>
    </source>
</evidence>
<evidence type="ECO:0000256" key="5">
    <source>
        <dbReference type="ARBA" id="ARBA00022806"/>
    </source>
</evidence>
<comment type="similarity">
    <text evidence="10">Belongs to the helicase family. Dicer subfamily.</text>
</comment>
<feature type="domain" description="Helicase C-terminal" evidence="14">
    <location>
        <begin position="373"/>
        <end position="539"/>
    </location>
</feature>
<dbReference type="GeneID" id="27360584"/>
<dbReference type="InterPro" id="IPR036389">
    <property type="entry name" value="RNase_III_sf"/>
</dbReference>
<dbReference type="Pfam" id="PF00271">
    <property type="entry name" value="Helicase_C"/>
    <property type="match status" value="1"/>
</dbReference>
<dbReference type="PROSITE" id="PS51194">
    <property type="entry name" value="HELICASE_CTER"/>
    <property type="match status" value="1"/>
</dbReference>
<keyword evidence="1" id="KW-0930">Antiviral protein</keyword>
<evidence type="ECO:0000256" key="9">
    <source>
        <dbReference type="ARBA" id="ARBA00025403"/>
    </source>
</evidence>
<protein>
    <recommendedName>
        <fullName evidence="18">Dicer-like protein 2</fullName>
    </recommendedName>
</protein>
<evidence type="ECO:0000256" key="7">
    <source>
        <dbReference type="ARBA" id="ARBA00022884"/>
    </source>
</evidence>
<dbReference type="GO" id="GO:0004386">
    <property type="term" value="F:helicase activity"/>
    <property type="evidence" value="ECO:0007669"/>
    <property type="project" value="UniProtKB-KW"/>
</dbReference>
<dbReference type="SUPFAM" id="SSF52540">
    <property type="entry name" value="P-loop containing nucleoside triphosphate hydrolases"/>
    <property type="match status" value="1"/>
</dbReference>
<evidence type="ECO:0000313" key="16">
    <source>
        <dbReference type="EMBL" id="KIW39948.1"/>
    </source>
</evidence>
<dbReference type="GO" id="GO:0005737">
    <property type="term" value="C:cytoplasm"/>
    <property type="evidence" value="ECO:0007669"/>
    <property type="project" value="TreeGrafter"/>
</dbReference>
<dbReference type="InterPro" id="IPR005034">
    <property type="entry name" value="Dicer_dimerisation"/>
</dbReference>
<feature type="compositionally biased region" description="Acidic residues" evidence="11">
    <location>
        <begin position="1426"/>
        <end position="1460"/>
    </location>
</feature>
<dbReference type="Pfam" id="PF00270">
    <property type="entry name" value="DEAD"/>
    <property type="match status" value="1"/>
</dbReference>
<dbReference type="GO" id="GO:0005524">
    <property type="term" value="F:ATP binding"/>
    <property type="evidence" value="ECO:0007669"/>
    <property type="project" value="UniProtKB-KW"/>
</dbReference>
<evidence type="ECO:0000259" key="14">
    <source>
        <dbReference type="PROSITE" id="PS51194"/>
    </source>
</evidence>
<keyword evidence="4" id="KW-0378">Hydrolase</keyword>
<dbReference type="SMART" id="SM00535">
    <property type="entry name" value="RIBOc"/>
    <property type="match status" value="2"/>
</dbReference>
<dbReference type="SMART" id="SM00490">
    <property type="entry name" value="HELICc"/>
    <property type="match status" value="1"/>
</dbReference>
<dbReference type="PROSITE" id="PS51327">
    <property type="entry name" value="DICER_DSRBF"/>
    <property type="match status" value="1"/>
</dbReference>
<keyword evidence="8" id="KW-0051">Antiviral defense</keyword>
<feature type="compositionally biased region" description="Basic and acidic residues" evidence="11">
    <location>
        <begin position="1401"/>
        <end position="1425"/>
    </location>
</feature>
<evidence type="ECO:0000259" key="12">
    <source>
        <dbReference type="PROSITE" id="PS50142"/>
    </source>
</evidence>
<dbReference type="PROSITE" id="PS51192">
    <property type="entry name" value="HELICASE_ATP_BIND_1"/>
    <property type="match status" value="1"/>
</dbReference>
<keyword evidence="6" id="KW-0067">ATP-binding</keyword>
<organism evidence="16 17">
    <name type="scientific">Exophiala oligosperma</name>
    <dbReference type="NCBI Taxonomy" id="215243"/>
    <lineage>
        <taxon>Eukaryota</taxon>
        <taxon>Fungi</taxon>
        <taxon>Dikarya</taxon>
        <taxon>Ascomycota</taxon>
        <taxon>Pezizomycotina</taxon>
        <taxon>Eurotiomycetes</taxon>
        <taxon>Chaetothyriomycetidae</taxon>
        <taxon>Chaetothyriales</taxon>
        <taxon>Herpotrichiellaceae</taxon>
        <taxon>Exophiala</taxon>
    </lineage>
</organism>
<keyword evidence="2" id="KW-0677">Repeat</keyword>
<dbReference type="OrthoDB" id="416741at2759"/>
<accession>A0A0D2DA12</accession>
<gene>
    <name evidence="16" type="ORF">PV06_08510</name>
</gene>
<dbReference type="RefSeq" id="XP_016260164.1">
    <property type="nucleotide sequence ID" value="XM_016409856.1"/>
</dbReference>
<evidence type="ECO:0000259" key="13">
    <source>
        <dbReference type="PROSITE" id="PS51192"/>
    </source>
</evidence>
<dbReference type="InterPro" id="IPR001650">
    <property type="entry name" value="Helicase_C-like"/>
</dbReference>
<evidence type="ECO:0000256" key="3">
    <source>
        <dbReference type="ARBA" id="ARBA00022741"/>
    </source>
</evidence>
<evidence type="ECO:0000313" key="17">
    <source>
        <dbReference type="Proteomes" id="UP000053342"/>
    </source>
</evidence>
<sequence length="1460" mass="163176">MPHASEETWSDSESEADDVLETPLRSYAYQIEMFEQSLQGNIIAVMGTGTGKTQVAKLRIEAELERPTGKRVWFTAPSVVLAYQQHLFLSKQLPAFNFRLITGMDNADHWKTNDIWNKVLFKIDVVVSTPQILLDALDYGFVSLKEISLLVIDEAHHCVGDSPLKRVMERHYHGSLDSLPHILGLSASPITKRNVSEMSTLETSLKAKCKMPTQQVEEYTSLIRMPELETIMFAESLLGASEWMILLQKTVSVLSLDSDPFYQYIIGKTDPSSQEKLKKMLGRNATPAITELRAFARSCGAIHVSLGSWACDVYLSSCVRRVLKSASAEKSLNAGETSLTSTAQFFSSVLQPVSEVIGLRDSGALMEGCLSPKVEALLNYLAKEYRPTLRALVFVEKRATAWALTEVITRHPRMQMYQAFSFVGVSSPGHQGPFDFTELPVQTKSLERFRRGELNLCIATSVLEEGIDVPAMNLVICFDERKNLRSYVQSRGRARAAKSKFVVFRPLEETDIKMKSWDKLEQAMKQECEDSADALAELQAAEMRQESSSDIFRVASTGATLTYDNAQPRLQHFCAKLPQKEGMAVPELAYCIEGEIGGPLSAKVYLPSSLAPELQVFQSESTWYTQRMAKRDAAYQAYLALYRAGLVTEHLLPLERSNNGNKARKYKTKSGAVSDGLCAVEAQWDPWSRVTEQWLSSTEMFAHRLHIQDETDAYPRMFILLPTKLGSISFPLYISANKITQASINEGEPVSGIPIALAQEITFSLLTSVLERRLRDVTKEQLPLLIVPDIGSYSLRDWHSENSLSTPLLELLVKGGGLASERYLIRDRSRLTPLVLVAQGATSLTMGAKAEPESLTVTASTITRKLEYLSPPSPTNLTKPIQQRTLLVKDCVVMSLPPGYGEMMLFAPSITHMVETALRSSEACRGPLSGLQFTNIDLVSEALTLPAASARNYQRLEFLGDDLLKLHASLQLYVDNPTHPESLLTTARGRLVSNGRLLRTTRKLGLDRYMTQRAFSSAQWKAGVNPSNNQTTISSKTKLSRKTLADIIEALIGAAHCDGVPTGTSEAKVVGALRLFLSEVQWRPVSENLARLEIKEDDPSSLSSGLDNTLDHFRLLTGYKFTHPSLLFEALTQSSLRPGVLSYERLEFLGDAILDHIVKTKLYDSPLRLDPEAMTVRRHALVSHVTLAFFALEASHERRTVEVHTDVRTHETTAREVSEIYYLPDYIRRISRDADQREFTLKAFEEGRESILVSLFGVGGRRHFPWSELSHLRAPKSYSDVVESVLAAVFIDSKGDLTRCESVLDRLGFMGLLDRFAQEPDLDVMHPEERLSKVKLGCDLVVGETRSGWRCKVTFGHDERVIAFARKASCRDEARCRAAEKAVRVILTEKEKGGEVSNTTEDERLRENHDNEADRQADGNPHEPGETDGDTTETDSNDDSDADVTDDYEIYEDDDYDYEF</sequence>
<dbReference type="GO" id="GO:0005634">
    <property type="term" value="C:nucleus"/>
    <property type="evidence" value="ECO:0007669"/>
    <property type="project" value="TreeGrafter"/>
</dbReference>
<dbReference type="Gene3D" id="3.40.50.300">
    <property type="entry name" value="P-loop containing nucleotide triphosphate hydrolases"/>
    <property type="match status" value="2"/>
</dbReference>
<dbReference type="InterPro" id="IPR000999">
    <property type="entry name" value="RNase_III_dom"/>
</dbReference>
<keyword evidence="17" id="KW-1185">Reference proteome</keyword>
<evidence type="ECO:0000256" key="11">
    <source>
        <dbReference type="SAM" id="MobiDB-lite"/>
    </source>
</evidence>
<dbReference type="PANTHER" id="PTHR14950:SF37">
    <property type="entry name" value="ENDORIBONUCLEASE DICER"/>
    <property type="match status" value="1"/>
</dbReference>
<dbReference type="GO" id="GO:0050688">
    <property type="term" value="P:regulation of defense response to virus"/>
    <property type="evidence" value="ECO:0007669"/>
    <property type="project" value="UniProtKB-KW"/>
</dbReference>
<feature type="domain" description="Dicer dsRNA-binding fold" evidence="15">
    <location>
        <begin position="566"/>
        <end position="661"/>
    </location>
</feature>
<keyword evidence="3" id="KW-0547">Nucleotide-binding</keyword>
<dbReference type="STRING" id="215243.A0A0D2DA12"/>
<dbReference type="Gene3D" id="1.10.1520.10">
    <property type="entry name" value="Ribonuclease III domain"/>
    <property type="match status" value="2"/>
</dbReference>
<comment type="function">
    <text evidence="9">Dicer-like endonuclease involved in cleaving double-stranded RNA in the RNA interference (RNAi) pathway. Produces 21 to 25 bp dsRNAs (siRNAs) which target the selective destruction of homologous RNAs leading to sequence-specific suppression of gene expression, called post-transcriptional gene silencing (PTGS). Part of a broad host defense response against viral infection and transposons.</text>
</comment>
<dbReference type="PROSITE" id="PS00517">
    <property type="entry name" value="RNASE_3_1"/>
    <property type="match status" value="1"/>
</dbReference>
<dbReference type="PROSITE" id="PS50142">
    <property type="entry name" value="RNASE_3_2"/>
    <property type="match status" value="2"/>
</dbReference>
<proteinExistence type="inferred from homology"/>
<evidence type="ECO:0000256" key="4">
    <source>
        <dbReference type="ARBA" id="ARBA00022801"/>
    </source>
</evidence>
<dbReference type="CDD" id="cd00593">
    <property type="entry name" value="RIBOc"/>
    <property type="match status" value="2"/>
</dbReference>
<evidence type="ECO:0000259" key="15">
    <source>
        <dbReference type="PROSITE" id="PS51327"/>
    </source>
</evidence>
<evidence type="ECO:0008006" key="18">
    <source>
        <dbReference type="Google" id="ProtNLM"/>
    </source>
</evidence>
<dbReference type="VEuPathDB" id="FungiDB:PV06_08510"/>
<keyword evidence="5" id="KW-0347">Helicase</keyword>
<dbReference type="Gene3D" id="3.30.160.380">
    <property type="entry name" value="Dicer dimerisation domain"/>
    <property type="match status" value="1"/>
</dbReference>
<dbReference type="GO" id="GO:0003723">
    <property type="term" value="F:RNA binding"/>
    <property type="evidence" value="ECO:0007669"/>
    <property type="project" value="UniProtKB-UniRule"/>
</dbReference>
<evidence type="ECO:0000256" key="10">
    <source>
        <dbReference type="PROSITE-ProRule" id="PRU00657"/>
    </source>
</evidence>
<dbReference type="InterPro" id="IPR014001">
    <property type="entry name" value="Helicase_ATP-bd"/>
</dbReference>
<dbReference type="Pfam" id="PF03368">
    <property type="entry name" value="Dicer_dimer"/>
    <property type="match status" value="1"/>
</dbReference>
<name>A0A0D2DA12_9EURO</name>
<dbReference type="Pfam" id="PF00636">
    <property type="entry name" value="Ribonuclease_3"/>
    <property type="match status" value="2"/>
</dbReference>
<evidence type="ECO:0000256" key="2">
    <source>
        <dbReference type="ARBA" id="ARBA00022737"/>
    </source>
</evidence>
<feature type="region of interest" description="Disordered" evidence="11">
    <location>
        <begin position="1393"/>
        <end position="1460"/>
    </location>
</feature>
<dbReference type="GO" id="GO:0030422">
    <property type="term" value="P:siRNA processing"/>
    <property type="evidence" value="ECO:0007669"/>
    <property type="project" value="TreeGrafter"/>
</dbReference>